<dbReference type="GO" id="GO:0004794">
    <property type="term" value="F:threonine deaminase activity"/>
    <property type="evidence" value="ECO:0007669"/>
    <property type="project" value="TreeGrafter"/>
</dbReference>
<dbReference type="InterPro" id="IPR050147">
    <property type="entry name" value="Ser/Thr_Dehydratase"/>
</dbReference>
<dbReference type="GO" id="GO:0009097">
    <property type="term" value="P:isoleucine biosynthetic process"/>
    <property type="evidence" value="ECO:0007669"/>
    <property type="project" value="TreeGrafter"/>
</dbReference>
<evidence type="ECO:0000256" key="3">
    <source>
        <dbReference type="ARBA" id="ARBA00022898"/>
    </source>
</evidence>
<dbReference type="InterPro" id="IPR036052">
    <property type="entry name" value="TrpB-like_PALP_sf"/>
</dbReference>
<evidence type="ECO:0000256" key="2">
    <source>
        <dbReference type="ARBA" id="ARBA00010869"/>
    </source>
</evidence>
<dbReference type="PANTHER" id="PTHR48078:SF6">
    <property type="entry name" value="L-THREONINE DEHYDRATASE CATABOLIC TDCB"/>
    <property type="match status" value="1"/>
</dbReference>
<keyword evidence="4" id="KW-0456">Lyase</keyword>
<comment type="cofactor">
    <cofactor evidence="1">
        <name>pyridoxal 5'-phosphate</name>
        <dbReference type="ChEBI" id="CHEBI:597326"/>
    </cofactor>
</comment>
<organism evidence="6 7">
    <name type="scientific">Desulfosarcina widdelii</name>
    <dbReference type="NCBI Taxonomy" id="947919"/>
    <lineage>
        <taxon>Bacteria</taxon>
        <taxon>Pseudomonadati</taxon>
        <taxon>Thermodesulfobacteriota</taxon>
        <taxon>Desulfobacteria</taxon>
        <taxon>Desulfobacterales</taxon>
        <taxon>Desulfosarcinaceae</taxon>
        <taxon>Desulfosarcina</taxon>
    </lineage>
</organism>
<reference evidence="6 7" key="1">
    <citation type="submission" date="2019-11" db="EMBL/GenBank/DDBJ databases">
        <title>Comparative genomics of hydrocarbon-degrading Desulfosarcina strains.</title>
        <authorList>
            <person name="Watanabe M."/>
            <person name="Kojima H."/>
            <person name="Fukui M."/>
        </authorList>
    </citation>
    <scope>NUCLEOTIDE SEQUENCE [LARGE SCALE GENOMIC DNA]</scope>
    <source>
        <strain evidence="6 7">PP31</strain>
    </source>
</reference>
<evidence type="ECO:0000313" key="7">
    <source>
        <dbReference type="Proteomes" id="UP000427769"/>
    </source>
</evidence>
<sequence>MKKKPTLHDVYRARARIKPLVVETPLLESAELADRTGARTVHLKMECLQNTGAFKVRGAANKILSLSEEEKHKGVITFSTGNHGKAVAYVAGRTGIKAVVCLSEHVAAYRADTIGKLGAEVSIKGNSQDEAEKNYRQLTASRGLVPVVPFDDPMIIAGQGTIALEMIAALPDTDVLLVQLSGGGLLAGIAMAAKSINPDIHIVGLSLQRSPAMLESLKAGAPVQVEEKNSLADSLLGGIGFDNRYTMPLVEKYTDEHVLVSEEDIKAGMYFLFEAHRTIAEGAAAVGVGALLSGRIDVTGKRVATVITGASVESSTYLSVIRQQHERNCHP</sequence>
<gene>
    <name evidence="6" type="primary">eutB_1</name>
    <name evidence="6" type="ORF">DSCW_13890</name>
</gene>
<dbReference type="AlphaFoldDB" id="A0A5K7YW46"/>
<protein>
    <submittedName>
        <fullName evidence="6">Hydroxyectoine utilization dehydratase EutB</fullName>
    </submittedName>
</protein>
<dbReference type="EMBL" id="AP021875">
    <property type="protein sequence ID" value="BBO73972.1"/>
    <property type="molecule type" value="Genomic_DNA"/>
</dbReference>
<evidence type="ECO:0000313" key="6">
    <source>
        <dbReference type="EMBL" id="BBO73972.1"/>
    </source>
</evidence>
<dbReference type="CDD" id="cd01562">
    <property type="entry name" value="Thr-dehyd"/>
    <property type="match status" value="1"/>
</dbReference>
<dbReference type="GO" id="GO:0006567">
    <property type="term" value="P:L-threonine catabolic process"/>
    <property type="evidence" value="ECO:0007669"/>
    <property type="project" value="TreeGrafter"/>
</dbReference>
<dbReference type="Proteomes" id="UP000427769">
    <property type="component" value="Chromosome"/>
</dbReference>
<dbReference type="KEGG" id="dwd:DSCW_13890"/>
<accession>A0A5K7YW46</accession>
<keyword evidence="3" id="KW-0663">Pyridoxal phosphate</keyword>
<evidence type="ECO:0000259" key="5">
    <source>
        <dbReference type="Pfam" id="PF00291"/>
    </source>
</evidence>
<name>A0A5K7YW46_9BACT</name>
<keyword evidence="7" id="KW-1185">Reference proteome</keyword>
<dbReference type="PANTHER" id="PTHR48078">
    <property type="entry name" value="THREONINE DEHYDRATASE, MITOCHONDRIAL-RELATED"/>
    <property type="match status" value="1"/>
</dbReference>
<dbReference type="FunFam" id="3.40.50.1100:FF:000005">
    <property type="entry name" value="Threonine dehydratase catabolic"/>
    <property type="match status" value="1"/>
</dbReference>
<dbReference type="RefSeq" id="WP_155303036.1">
    <property type="nucleotide sequence ID" value="NZ_AP021875.1"/>
</dbReference>
<dbReference type="OrthoDB" id="9811476at2"/>
<comment type="similarity">
    <text evidence="2">Belongs to the serine/threonine dehydratase family.</text>
</comment>
<evidence type="ECO:0000256" key="1">
    <source>
        <dbReference type="ARBA" id="ARBA00001933"/>
    </source>
</evidence>
<dbReference type="SUPFAM" id="SSF53686">
    <property type="entry name" value="Tryptophan synthase beta subunit-like PLP-dependent enzymes"/>
    <property type="match status" value="1"/>
</dbReference>
<dbReference type="GO" id="GO:0006565">
    <property type="term" value="P:L-serine catabolic process"/>
    <property type="evidence" value="ECO:0007669"/>
    <property type="project" value="TreeGrafter"/>
</dbReference>
<dbReference type="Gene3D" id="3.40.50.1100">
    <property type="match status" value="2"/>
</dbReference>
<dbReference type="Pfam" id="PF00291">
    <property type="entry name" value="PALP"/>
    <property type="match status" value="1"/>
</dbReference>
<evidence type="ECO:0000256" key="4">
    <source>
        <dbReference type="ARBA" id="ARBA00023239"/>
    </source>
</evidence>
<feature type="domain" description="Tryptophan synthase beta chain-like PALP" evidence="5">
    <location>
        <begin position="18"/>
        <end position="309"/>
    </location>
</feature>
<dbReference type="GO" id="GO:0003941">
    <property type="term" value="F:L-serine ammonia-lyase activity"/>
    <property type="evidence" value="ECO:0007669"/>
    <property type="project" value="TreeGrafter"/>
</dbReference>
<dbReference type="InterPro" id="IPR001926">
    <property type="entry name" value="TrpB-like_PALP"/>
</dbReference>
<proteinExistence type="inferred from homology"/>